<dbReference type="Gene3D" id="1.10.287.1260">
    <property type="match status" value="1"/>
</dbReference>
<dbReference type="SUPFAM" id="SSF82861">
    <property type="entry name" value="Mechanosensitive channel protein MscS (YggB), transmembrane region"/>
    <property type="match status" value="1"/>
</dbReference>
<evidence type="ECO:0000256" key="4">
    <source>
        <dbReference type="ARBA" id="ARBA00022989"/>
    </source>
</evidence>
<evidence type="ECO:0000256" key="2">
    <source>
        <dbReference type="ARBA" id="ARBA00008017"/>
    </source>
</evidence>
<dbReference type="InterPro" id="IPR011014">
    <property type="entry name" value="MscS_channel_TM-2"/>
</dbReference>
<dbReference type="Pfam" id="PF00924">
    <property type="entry name" value="MS_channel_2nd"/>
    <property type="match status" value="1"/>
</dbReference>
<dbReference type="InterPro" id="IPR045275">
    <property type="entry name" value="MscS_archaea/bacteria_type"/>
</dbReference>
<evidence type="ECO:0000256" key="5">
    <source>
        <dbReference type="ARBA" id="ARBA00023136"/>
    </source>
</evidence>
<evidence type="ECO:0000313" key="8">
    <source>
        <dbReference type="EMBL" id="ELY62401.1"/>
    </source>
</evidence>
<dbReference type="OrthoDB" id="31543at2157"/>
<dbReference type="PROSITE" id="PS01246">
    <property type="entry name" value="UPF0003"/>
    <property type="match status" value="1"/>
</dbReference>
<keyword evidence="4 6" id="KW-1133">Transmembrane helix</keyword>
<accession>L9XLX1</accession>
<dbReference type="InterPro" id="IPR010920">
    <property type="entry name" value="LSM_dom_sf"/>
</dbReference>
<protein>
    <submittedName>
        <fullName evidence="8">Mechanosensitive ion channel protein MscS</fullName>
    </submittedName>
</protein>
<gene>
    <name evidence="8" type="ORF">C492_08290</name>
</gene>
<evidence type="ECO:0000259" key="7">
    <source>
        <dbReference type="Pfam" id="PF00924"/>
    </source>
</evidence>
<keyword evidence="9" id="KW-1185">Reference proteome</keyword>
<dbReference type="SUPFAM" id="SSF50182">
    <property type="entry name" value="Sm-like ribonucleoproteins"/>
    <property type="match status" value="1"/>
</dbReference>
<dbReference type="PANTHER" id="PTHR30221">
    <property type="entry name" value="SMALL-CONDUCTANCE MECHANOSENSITIVE CHANNEL"/>
    <property type="match status" value="1"/>
</dbReference>
<evidence type="ECO:0000313" key="9">
    <source>
        <dbReference type="Proteomes" id="UP000011531"/>
    </source>
</evidence>
<feature type="non-terminal residue" evidence="8">
    <location>
        <position position="184"/>
    </location>
</feature>
<dbReference type="PANTHER" id="PTHR30221:SF1">
    <property type="entry name" value="SMALL-CONDUCTANCE MECHANOSENSITIVE CHANNEL"/>
    <property type="match status" value="1"/>
</dbReference>
<comment type="subcellular location">
    <subcellularLocation>
        <location evidence="1">Membrane</location>
        <topology evidence="1">Multi-pass membrane protein</topology>
    </subcellularLocation>
</comment>
<dbReference type="AlphaFoldDB" id="L9XLX1"/>
<comment type="similarity">
    <text evidence="2">Belongs to the MscS (TC 1.A.23) family.</text>
</comment>
<keyword evidence="5 6" id="KW-0472">Membrane</keyword>
<organism evidence="8 9">
    <name type="scientific">Natronococcus jeotgali DSM 18795</name>
    <dbReference type="NCBI Taxonomy" id="1227498"/>
    <lineage>
        <taxon>Archaea</taxon>
        <taxon>Methanobacteriati</taxon>
        <taxon>Methanobacteriota</taxon>
        <taxon>Stenosarchaea group</taxon>
        <taxon>Halobacteria</taxon>
        <taxon>Halobacteriales</taxon>
        <taxon>Natrialbaceae</taxon>
        <taxon>Natronococcus</taxon>
    </lineage>
</organism>
<feature type="transmembrane region" description="Helical" evidence="6">
    <location>
        <begin position="19"/>
        <end position="39"/>
    </location>
</feature>
<feature type="domain" description="Mechanosensitive ion channel MscS" evidence="7">
    <location>
        <begin position="110"/>
        <end position="175"/>
    </location>
</feature>
<comment type="caution">
    <text evidence="8">The sequence shown here is derived from an EMBL/GenBank/DDBJ whole genome shotgun (WGS) entry which is preliminary data.</text>
</comment>
<reference evidence="8 9" key="1">
    <citation type="journal article" date="2014" name="PLoS Genet.">
        <title>Phylogenetically driven sequencing of extremely halophilic archaea reveals strategies for static and dynamic osmo-response.</title>
        <authorList>
            <person name="Becker E.A."/>
            <person name="Seitzer P.M."/>
            <person name="Tritt A."/>
            <person name="Larsen D."/>
            <person name="Krusor M."/>
            <person name="Yao A.I."/>
            <person name="Wu D."/>
            <person name="Madern D."/>
            <person name="Eisen J.A."/>
            <person name="Darling A.E."/>
            <person name="Facciotti M.T."/>
        </authorList>
    </citation>
    <scope>NUCLEOTIDE SEQUENCE [LARGE SCALE GENOMIC DNA]</scope>
    <source>
        <strain evidence="8 9">DSM 18795</strain>
    </source>
</reference>
<proteinExistence type="inferred from homology"/>
<dbReference type="Gene3D" id="2.30.30.60">
    <property type="match status" value="1"/>
</dbReference>
<dbReference type="STRING" id="1227498.C492_08290"/>
<dbReference type="InterPro" id="IPR006686">
    <property type="entry name" value="MscS_channel_CS"/>
</dbReference>
<name>L9XLX1_9EURY</name>
<dbReference type="GO" id="GO:0016020">
    <property type="term" value="C:membrane"/>
    <property type="evidence" value="ECO:0007669"/>
    <property type="project" value="UniProtKB-SubCell"/>
</dbReference>
<feature type="transmembrane region" description="Helical" evidence="6">
    <location>
        <begin position="86"/>
        <end position="107"/>
    </location>
</feature>
<sequence>MFTLTYIIGKKVVVRATRISVVTTVLLFLVMFTLTYIIGKKVVVRATRESLQSRGLKAGLVSLAVSVVSILVLIAAVAVAATVAGFGAVLTAFATLSGALALGLSFAAQDLLSNFASGIFILKDEPFKIGDWIEGEDNEGIVKAINLRVTQLETFDNELVTVPNNQLANAVLVNHVANESLRVS</sequence>
<evidence type="ECO:0000256" key="3">
    <source>
        <dbReference type="ARBA" id="ARBA00022692"/>
    </source>
</evidence>
<feature type="transmembrane region" description="Helical" evidence="6">
    <location>
        <begin position="60"/>
        <end position="80"/>
    </location>
</feature>
<dbReference type="InterPro" id="IPR023408">
    <property type="entry name" value="MscS_beta-dom_sf"/>
</dbReference>
<evidence type="ECO:0000256" key="1">
    <source>
        <dbReference type="ARBA" id="ARBA00004141"/>
    </source>
</evidence>
<dbReference type="GO" id="GO:0008381">
    <property type="term" value="F:mechanosensitive monoatomic ion channel activity"/>
    <property type="evidence" value="ECO:0007669"/>
    <property type="project" value="InterPro"/>
</dbReference>
<keyword evidence="3 6" id="KW-0812">Transmembrane</keyword>
<dbReference type="InterPro" id="IPR006685">
    <property type="entry name" value="MscS_channel_2nd"/>
</dbReference>
<dbReference type="EMBL" id="AOIA01000061">
    <property type="protein sequence ID" value="ELY62401.1"/>
    <property type="molecule type" value="Genomic_DNA"/>
</dbReference>
<evidence type="ECO:0000256" key="6">
    <source>
        <dbReference type="SAM" id="Phobius"/>
    </source>
</evidence>
<dbReference type="Proteomes" id="UP000011531">
    <property type="component" value="Unassembled WGS sequence"/>
</dbReference>